<dbReference type="AlphaFoldDB" id="A0A3B0VD57"/>
<accession>A0A3B0VD57</accession>
<sequence>MLNLSKSSKILKTITLSVILILTAGGVVNAQQLNTAIQVAVDTNKASAQAQTRIERLNDQTDDLTGQYRNILNEIESLRAYNKQLEAVVIDQREQVNSINLQMTTLEQTNRGVIPMIIEMVDALGKIVEADIPFKKERRQKRVAGLEEMLGKSDTTTAEKYRKVTEAYGIELDYGSSVDAYTGNLPSGKQVDFLRVGRTTLIYQTLNQEVSGWWNPSLNDFEILDKRYNSEIKEAIRIAKKQASPDLAGLPVFGAQAVGGQ</sequence>
<keyword evidence="1" id="KW-0175">Coiled coil</keyword>
<proteinExistence type="predicted"/>
<dbReference type="PIRSF" id="PIRSF028069">
    <property type="entry name" value="UCP028069"/>
    <property type="match status" value="1"/>
</dbReference>
<protein>
    <recommendedName>
        <fullName evidence="3">TonB system biopolymer transport component Chromosome segregation ATPase</fullName>
    </recommendedName>
</protein>
<dbReference type="InterPro" id="IPR016866">
    <property type="entry name" value="UCP028069"/>
</dbReference>
<name>A0A3B0VD57_9ZZZZ</name>
<dbReference type="EMBL" id="UOEW01000288">
    <property type="protein sequence ID" value="VAW40831.1"/>
    <property type="molecule type" value="Genomic_DNA"/>
</dbReference>
<organism evidence="2">
    <name type="scientific">hydrothermal vent metagenome</name>
    <dbReference type="NCBI Taxonomy" id="652676"/>
    <lineage>
        <taxon>unclassified sequences</taxon>
        <taxon>metagenomes</taxon>
        <taxon>ecological metagenomes</taxon>
    </lineage>
</organism>
<reference evidence="2" key="1">
    <citation type="submission" date="2018-06" db="EMBL/GenBank/DDBJ databases">
        <authorList>
            <person name="Zhirakovskaya E."/>
        </authorList>
    </citation>
    <scope>NUCLEOTIDE SEQUENCE</scope>
</reference>
<evidence type="ECO:0008006" key="3">
    <source>
        <dbReference type="Google" id="ProtNLM"/>
    </source>
</evidence>
<feature type="coiled-coil region" evidence="1">
    <location>
        <begin position="40"/>
        <end position="88"/>
    </location>
</feature>
<evidence type="ECO:0000256" key="1">
    <source>
        <dbReference type="SAM" id="Coils"/>
    </source>
</evidence>
<gene>
    <name evidence="2" type="ORF">MNBD_GAMMA01-1937</name>
</gene>
<dbReference type="Pfam" id="PF11932">
    <property type="entry name" value="DUF3450"/>
    <property type="match status" value="1"/>
</dbReference>
<evidence type="ECO:0000313" key="2">
    <source>
        <dbReference type="EMBL" id="VAW40831.1"/>
    </source>
</evidence>